<dbReference type="RefSeq" id="WP_188549337.1">
    <property type="nucleotide sequence ID" value="NZ_BMFY01000002.1"/>
</dbReference>
<keyword evidence="2" id="KW-1133">Transmembrane helix</keyword>
<keyword evidence="2" id="KW-0472">Membrane</keyword>
<organism evidence="3 4">
    <name type="scientific">Sediminivirga luteola</name>
    <dbReference type="NCBI Taxonomy" id="1774748"/>
    <lineage>
        <taxon>Bacteria</taxon>
        <taxon>Bacillati</taxon>
        <taxon>Actinomycetota</taxon>
        <taxon>Actinomycetes</taxon>
        <taxon>Micrococcales</taxon>
        <taxon>Brevibacteriaceae</taxon>
        <taxon>Sediminivirga</taxon>
    </lineage>
</organism>
<gene>
    <name evidence="3" type="ORF">GCM10011333_04920</name>
</gene>
<comment type="caution">
    <text evidence="3">The sequence shown here is derived from an EMBL/GenBank/DDBJ whole genome shotgun (WGS) entry which is preliminary data.</text>
</comment>
<feature type="transmembrane region" description="Helical" evidence="2">
    <location>
        <begin position="128"/>
        <end position="146"/>
    </location>
</feature>
<feature type="transmembrane region" description="Helical" evidence="2">
    <location>
        <begin position="247"/>
        <end position="269"/>
    </location>
</feature>
<keyword evidence="4" id="KW-1185">Reference proteome</keyword>
<dbReference type="AlphaFoldDB" id="A0A8J2TVN9"/>
<feature type="region of interest" description="Disordered" evidence="1">
    <location>
        <begin position="1"/>
        <end position="41"/>
    </location>
</feature>
<protein>
    <submittedName>
        <fullName evidence="3">Uncharacterized protein</fullName>
    </submittedName>
</protein>
<evidence type="ECO:0000313" key="3">
    <source>
        <dbReference type="EMBL" id="GGA05191.1"/>
    </source>
</evidence>
<evidence type="ECO:0000256" key="1">
    <source>
        <dbReference type="SAM" id="MobiDB-lite"/>
    </source>
</evidence>
<evidence type="ECO:0000313" key="4">
    <source>
        <dbReference type="Proteomes" id="UP000616114"/>
    </source>
</evidence>
<feature type="transmembrane region" description="Helical" evidence="2">
    <location>
        <begin position="61"/>
        <end position="83"/>
    </location>
</feature>
<reference evidence="3" key="1">
    <citation type="journal article" date="2014" name="Int. J. Syst. Evol. Microbiol.">
        <title>Complete genome sequence of Corynebacterium casei LMG S-19264T (=DSM 44701T), isolated from a smear-ripened cheese.</title>
        <authorList>
            <consortium name="US DOE Joint Genome Institute (JGI-PGF)"/>
            <person name="Walter F."/>
            <person name="Albersmeier A."/>
            <person name="Kalinowski J."/>
            <person name="Ruckert C."/>
        </authorList>
    </citation>
    <scope>NUCLEOTIDE SEQUENCE</scope>
    <source>
        <strain evidence="3">CGMCC 1.12785</strain>
    </source>
</reference>
<feature type="transmembrane region" description="Helical" evidence="2">
    <location>
        <begin position="103"/>
        <end position="121"/>
    </location>
</feature>
<feature type="transmembrane region" description="Helical" evidence="2">
    <location>
        <begin position="174"/>
        <end position="194"/>
    </location>
</feature>
<feature type="transmembrane region" description="Helical" evidence="2">
    <location>
        <begin position="201"/>
        <end position="220"/>
    </location>
</feature>
<name>A0A8J2TVN9_9MICO</name>
<dbReference type="Proteomes" id="UP000616114">
    <property type="component" value="Unassembled WGS sequence"/>
</dbReference>
<sequence length="280" mass="31181">MEHDGATAHGRLHRTTHTGQHASATDRAGTDALTGAGTDADPGVPARLRDLPGWLFRGQRAVILLLLMTLTADVAFMGLHVWAHYNDDNHMYLVHTDRGHAEFFQYIKFLFLFVLTAYYAVEQRCWQVAMWLFLFVFFLVTDMLRWHEMQGGRIADALGLESAFGLRGQDFGELVYLAVAGLVLGVPLVAGFFWGTRRTKWIYWAFLVPTALLFFAGVVLDQLHMMAITYVPRIRNYMAIAEDGGEMLATSLLIAVALRLTVSGGAPGLPLRRPDGSRAP</sequence>
<evidence type="ECO:0000256" key="2">
    <source>
        <dbReference type="SAM" id="Phobius"/>
    </source>
</evidence>
<accession>A0A8J2TVN9</accession>
<keyword evidence="2" id="KW-0812">Transmembrane</keyword>
<reference evidence="3" key="2">
    <citation type="submission" date="2020-09" db="EMBL/GenBank/DDBJ databases">
        <authorList>
            <person name="Sun Q."/>
            <person name="Zhou Y."/>
        </authorList>
    </citation>
    <scope>NUCLEOTIDE SEQUENCE</scope>
    <source>
        <strain evidence="3">CGMCC 1.12785</strain>
    </source>
</reference>
<proteinExistence type="predicted"/>
<dbReference type="EMBL" id="BMFY01000002">
    <property type="protein sequence ID" value="GGA05191.1"/>
    <property type="molecule type" value="Genomic_DNA"/>
</dbReference>